<dbReference type="NCBIfam" id="TIGR02293">
    <property type="entry name" value="TAS_TIGR02293"/>
    <property type="match status" value="1"/>
</dbReference>
<proteinExistence type="predicted"/>
<accession>A0ABV7UID5</accession>
<evidence type="ECO:0000259" key="1">
    <source>
        <dbReference type="Pfam" id="PF09722"/>
    </source>
</evidence>
<name>A0ABV7UID5_9HYPH</name>
<comment type="caution">
    <text evidence="2">The sequence shown here is derived from an EMBL/GenBank/DDBJ whole genome shotgun (WGS) entry which is preliminary data.</text>
</comment>
<dbReference type="InterPro" id="IPR024467">
    <property type="entry name" value="Xre/MbcA/ParS-like_toxin-bd"/>
</dbReference>
<dbReference type="RefSeq" id="WP_376853125.1">
    <property type="nucleotide sequence ID" value="NZ_JBHRYC010000051.1"/>
</dbReference>
<dbReference type="Proteomes" id="UP001595704">
    <property type="component" value="Unassembled WGS sequence"/>
</dbReference>
<evidence type="ECO:0000313" key="2">
    <source>
        <dbReference type="EMBL" id="MFC3637862.1"/>
    </source>
</evidence>
<sequence>MPLPSSIRSRPCPITAIDLLGGRDTLGAAVDNQHDFIARLRAGLPVACASALVRSGCLTQAETDAVVSLRLAAAHQRTSGSLTPGESVRLLRAASVLARALNTFGSLEKSSAWLRRPTVALAGEAPVTLLRAAAGAKRVADLLGHIDHGIAT</sequence>
<organism evidence="2 3">
    <name type="scientific">Camelimonas fluminis</name>
    <dbReference type="NCBI Taxonomy" id="1576911"/>
    <lineage>
        <taxon>Bacteria</taxon>
        <taxon>Pseudomonadati</taxon>
        <taxon>Pseudomonadota</taxon>
        <taxon>Alphaproteobacteria</taxon>
        <taxon>Hyphomicrobiales</taxon>
        <taxon>Chelatococcaceae</taxon>
        <taxon>Camelimonas</taxon>
    </lineage>
</organism>
<gene>
    <name evidence="2" type="ORF">ACFONL_10815</name>
</gene>
<dbReference type="InterPro" id="IPR011979">
    <property type="entry name" value="Antitox_Xre"/>
</dbReference>
<dbReference type="Pfam" id="PF09722">
    <property type="entry name" value="Xre_MbcA_ParS_C"/>
    <property type="match status" value="1"/>
</dbReference>
<evidence type="ECO:0000313" key="3">
    <source>
        <dbReference type="Proteomes" id="UP001595704"/>
    </source>
</evidence>
<dbReference type="EMBL" id="JBHRYC010000051">
    <property type="protein sequence ID" value="MFC3637862.1"/>
    <property type="molecule type" value="Genomic_DNA"/>
</dbReference>
<protein>
    <submittedName>
        <fullName evidence="2">Antitoxin Xre/MbcA/ParS toxin-binding domain-containing protein</fullName>
    </submittedName>
</protein>
<feature type="domain" description="Antitoxin Xre/MbcA/ParS-like toxin-binding" evidence="1">
    <location>
        <begin position="101"/>
        <end position="149"/>
    </location>
</feature>
<keyword evidence="3" id="KW-1185">Reference proteome</keyword>
<reference evidence="3" key="1">
    <citation type="journal article" date="2019" name="Int. J. Syst. Evol. Microbiol.">
        <title>The Global Catalogue of Microorganisms (GCM) 10K type strain sequencing project: providing services to taxonomists for standard genome sequencing and annotation.</title>
        <authorList>
            <consortium name="The Broad Institute Genomics Platform"/>
            <consortium name="The Broad Institute Genome Sequencing Center for Infectious Disease"/>
            <person name="Wu L."/>
            <person name="Ma J."/>
        </authorList>
    </citation>
    <scope>NUCLEOTIDE SEQUENCE [LARGE SCALE GENOMIC DNA]</scope>
    <source>
        <strain evidence="3">KCTC 42282</strain>
    </source>
</reference>